<proteinExistence type="predicted"/>
<evidence type="ECO:0000313" key="2">
    <source>
        <dbReference type="EMBL" id="MBB6050697.1"/>
    </source>
</evidence>
<evidence type="ECO:0000313" key="3">
    <source>
        <dbReference type="Proteomes" id="UP000520814"/>
    </source>
</evidence>
<dbReference type="PANTHER" id="PTHR43233:SF1">
    <property type="entry name" value="FAMILY N-ACETYLTRANSFERASE, PUTATIVE (AFU_ORTHOLOGUE AFUA_6G03350)-RELATED"/>
    <property type="match status" value="1"/>
</dbReference>
<name>A0A7W9SPZ0_ARMRO</name>
<dbReference type="RefSeq" id="WP_184196136.1">
    <property type="nucleotide sequence ID" value="NZ_JACHGW010000002.1"/>
</dbReference>
<accession>A0A7W9SPZ0</accession>
<comment type="caution">
    <text evidence="2">The sequence shown here is derived from an EMBL/GenBank/DDBJ whole genome shotgun (WGS) entry which is preliminary data.</text>
</comment>
<sequence>MTKPEVPILYKTDLSAVDWQELRALLIADRFHNGRTAEQLEESFRNSFATVIAYAGPQPIGTARALSDGVCNAYIVDVWTYSAYRRQGVATAMMALLEAKLSGQHVALFTEDAVPLYTTLAYTEETVGMSKVIGTWLRRHDSL</sequence>
<evidence type="ECO:0000259" key="1">
    <source>
        <dbReference type="PROSITE" id="PS51186"/>
    </source>
</evidence>
<dbReference type="GO" id="GO:0016747">
    <property type="term" value="F:acyltransferase activity, transferring groups other than amino-acyl groups"/>
    <property type="evidence" value="ECO:0007669"/>
    <property type="project" value="InterPro"/>
</dbReference>
<dbReference type="PANTHER" id="PTHR43233">
    <property type="entry name" value="FAMILY N-ACETYLTRANSFERASE, PUTATIVE (AFU_ORTHOLOGUE AFUA_6G03350)-RELATED"/>
    <property type="match status" value="1"/>
</dbReference>
<dbReference type="Pfam" id="PF00583">
    <property type="entry name" value="Acetyltransf_1"/>
    <property type="match status" value="1"/>
</dbReference>
<dbReference type="InterPro" id="IPR053144">
    <property type="entry name" value="Acetyltransferase_Butenolide"/>
</dbReference>
<dbReference type="AlphaFoldDB" id="A0A7W9SPZ0"/>
<keyword evidence="2" id="KW-0808">Transferase</keyword>
<dbReference type="InterPro" id="IPR000182">
    <property type="entry name" value="GNAT_dom"/>
</dbReference>
<keyword evidence="3" id="KW-1185">Reference proteome</keyword>
<dbReference type="InterPro" id="IPR016181">
    <property type="entry name" value="Acyl_CoA_acyltransferase"/>
</dbReference>
<protein>
    <submittedName>
        <fullName evidence="2">Putative GNAT family acetyltransferase</fullName>
    </submittedName>
</protein>
<gene>
    <name evidence="2" type="ORF">HNQ39_002488</name>
</gene>
<reference evidence="2 3" key="1">
    <citation type="submission" date="2020-08" db="EMBL/GenBank/DDBJ databases">
        <title>Genomic Encyclopedia of Type Strains, Phase IV (KMG-IV): sequencing the most valuable type-strain genomes for metagenomic binning, comparative biology and taxonomic classification.</title>
        <authorList>
            <person name="Goeker M."/>
        </authorList>
    </citation>
    <scope>NUCLEOTIDE SEQUENCE [LARGE SCALE GENOMIC DNA]</scope>
    <source>
        <strain evidence="2 3">DSM 23562</strain>
    </source>
</reference>
<dbReference type="Gene3D" id="3.40.630.30">
    <property type="match status" value="1"/>
</dbReference>
<dbReference type="PROSITE" id="PS51186">
    <property type="entry name" value="GNAT"/>
    <property type="match status" value="1"/>
</dbReference>
<dbReference type="SUPFAM" id="SSF55729">
    <property type="entry name" value="Acyl-CoA N-acyltransferases (Nat)"/>
    <property type="match status" value="1"/>
</dbReference>
<organism evidence="2 3">
    <name type="scientific">Armatimonas rosea</name>
    <dbReference type="NCBI Taxonomy" id="685828"/>
    <lineage>
        <taxon>Bacteria</taxon>
        <taxon>Bacillati</taxon>
        <taxon>Armatimonadota</taxon>
        <taxon>Armatimonadia</taxon>
        <taxon>Armatimonadales</taxon>
        <taxon>Armatimonadaceae</taxon>
        <taxon>Armatimonas</taxon>
    </lineage>
</organism>
<feature type="domain" description="N-acetyltransferase" evidence="1">
    <location>
        <begin position="6"/>
        <end position="143"/>
    </location>
</feature>
<dbReference type="EMBL" id="JACHGW010000002">
    <property type="protein sequence ID" value="MBB6050697.1"/>
    <property type="molecule type" value="Genomic_DNA"/>
</dbReference>
<dbReference type="Proteomes" id="UP000520814">
    <property type="component" value="Unassembled WGS sequence"/>
</dbReference>
<dbReference type="CDD" id="cd04301">
    <property type="entry name" value="NAT_SF"/>
    <property type="match status" value="1"/>
</dbReference>